<sequence length="558" mass="64400">MVRPSKETVRFFTMPSGARTNEQYQYKLSTAEQIEELRKKRDLLAGSQEAYTEQVDLQTDKNKRKIAQLQKENKEKRQKLKELLEGDEKVLNEAFSGRKEERAALKNKSGQAAIELTNQQLGDLKNRYNSHRHTNESKRKQLAELQTRYQQMVQDAEEAVLTDAGESETAARLRQLENRLDKAELKCTEAVTIQRTYNQIKAHLIQESLTYANRLDAISMQIRRTQQELQEAQRNSLEAELAQKNAKNELKKSEDKVYRERKERELRLNELKAEAEEKKLHAERVDRRALQRPSSPQEDSKDKLSEQDQSKVDMYENAFIRIKEATGASTMQEVVDRFSTQDSTTEHLERMKQDAEQNVAKLRDEKARLNKEFEEMKYSGEAKTSSGQRILEQAQEKLDESEKRRDDNAIKMEKTMKKMVEVKSGIEHLADKLHHLKGTKSQVPTTVISPQSNDYVLDLLGTTEEKLVKLIEELETKDLDGTLKEMRQLDLQYAGDGKLPAYNTRINPPSAAKGNIYGDDDNAGEDNPECQSRERIKMIGEDLIGLKTKRMKKPKGKK</sequence>
<feature type="region of interest" description="Disordered" evidence="2">
    <location>
        <begin position="243"/>
        <end position="263"/>
    </location>
</feature>
<dbReference type="Proteomes" id="UP000663852">
    <property type="component" value="Unassembled WGS sequence"/>
</dbReference>
<evidence type="ECO:0000256" key="2">
    <source>
        <dbReference type="SAM" id="MobiDB-lite"/>
    </source>
</evidence>
<proteinExistence type="predicted"/>
<dbReference type="AlphaFoldDB" id="A0A814A8K1"/>
<reference evidence="3" key="1">
    <citation type="submission" date="2021-02" db="EMBL/GenBank/DDBJ databases">
        <authorList>
            <person name="Nowell W R."/>
        </authorList>
    </citation>
    <scope>NUCLEOTIDE SEQUENCE</scope>
</reference>
<dbReference type="PANTHER" id="PTHR46518:SF1">
    <property type="entry name" value="OUTER DYNEIN ARM-DOCKING COMPLEX SUBUNIT 3"/>
    <property type="match status" value="1"/>
</dbReference>
<dbReference type="EMBL" id="CAJNOR010000420">
    <property type="protein sequence ID" value="CAF0909119.1"/>
    <property type="molecule type" value="Genomic_DNA"/>
</dbReference>
<dbReference type="GO" id="GO:0003341">
    <property type="term" value="P:cilium movement"/>
    <property type="evidence" value="ECO:0007669"/>
    <property type="project" value="InterPro"/>
</dbReference>
<feature type="compositionally biased region" description="Basic and acidic residues" evidence="2">
    <location>
        <begin position="246"/>
        <end position="263"/>
    </location>
</feature>
<dbReference type="Proteomes" id="UP000663828">
    <property type="component" value="Unassembled WGS sequence"/>
</dbReference>
<dbReference type="InterPro" id="IPR033192">
    <property type="entry name" value="ODAD3"/>
</dbReference>
<evidence type="ECO:0000256" key="1">
    <source>
        <dbReference type="SAM" id="Coils"/>
    </source>
</evidence>
<dbReference type="GO" id="GO:0036064">
    <property type="term" value="C:ciliary basal body"/>
    <property type="evidence" value="ECO:0007669"/>
    <property type="project" value="TreeGrafter"/>
</dbReference>
<keyword evidence="1" id="KW-0175">Coiled coil</keyword>
<comment type="caution">
    <text evidence="3">The sequence shown here is derived from an EMBL/GenBank/DDBJ whole genome shotgun (WGS) entry which is preliminary data.</text>
</comment>
<dbReference type="OrthoDB" id="10255247at2759"/>
<feature type="coiled-coil region" evidence="1">
    <location>
        <begin position="57"/>
        <end position="86"/>
    </location>
</feature>
<evidence type="ECO:0000313" key="5">
    <source>
        <dbReference type="Proteomes" id="UP000663828"/>
    </source>
</evidence>
<keyword evidence="5" id="KW-1185">Reference proteome</keyword>
<dbReference type="PANTHER" id="PTHR46518">
    <property type="entry name" value="COILED-COIL DOMAIN-CONTAINING PROTEIN 151"/>
    <property type="match status" value="1"/>
</dbReference>
<organism evidence="3 5">
    <name type="scientific">Adineta ricciae</name>
    <name type="common">Rotifer</name>
    <dbReference type="NCBI Taxonomy" id="249248"/>
    <lineage>
        <taxon>Eukaryota</taxon>
        <taxon>Metazoa</taxon>
        <taxon>Spiralia</taxon>
        <taxon>Gnathifera</taxon>
        <taxon>Rotifera</taxon>
        <taxon>Eurotatoria</taxon>
        <taxon>Bdelloidea</taxon>
        <taxon>Adinetida</taxon>
        <taxon>Adinetidae</taxon>
        <taxon>Adineta</taxon>
    </lineage>
</organism>
<name>A0A814A8K1_ADIRI</name>
<feature type="coiled-coil region" evidence="1">
    <location>
        <begin position="345"/>
        <end position="411"/>
    </location>
</feature>
<evidence type="ECO:0000313" key="4">
    <source>
        <dbReference type="EMBL" id="CAF0971818.1"/>
    </source>
</evidence>
<feature type="compositionally biased region" description="Basic and acidic residues" evidence="2">
    <location>
        <begin position="279"/>
        <end position="289"/>
    </location>
</feature>
<evidence type="ECO:0000313" key="3">
    <source>
        <dbReference type="EMBL" id="CAF0909119.1"/>
    </source>
</evidence>
<feature type="region of interest" description="Disordered" evidence="2">
    <location>
        <begin position="510"/>
        <end position="529"/>
    </location>
</feature>
<feature type="compositionally biased region" description="Basic and acidic residues" evidence="2">
    <location>
        <begin position="298"/>
        <end position="310"/>
    </location>
</feature>
<gene>
    <name evidence="4" type="ORF">EDS130_LOCUS13410</name>
    <name evidence="3" type="ORF">XAT740_LOCUS8438</name>
</gene>
<accession>A0A814A8K1</accession>
<dbReference type="GO" id="GO:0035253">
    <property type="term" value="C:ciliary rootlet"/>
    <property type="evidence" value="ECO:0007669"/>
    <property type="project" value="TreeGrafter"/>
</dbReference>
<dbReference type="GO" id="GO:0097542">
    <property type="term" value="C:ciliary tip"/>
    <property type="evidence" value="ECO:0007669"/>
    <property type="project" value="TreeGrafter"/>
</dbReference>
<evidence type="ECO:0008006" key="6">
    <source>
        <dbReference type="Google" id="ProtNLM"/>
    </source>
</evidence>
<dbReference type="GO" id="GO:0036158">
    <property type="term" value="P:outer dynein arm assembly"/>
    <property type="evidence" value="ECO:0007669"/>
    <property type="project" value="InterPro"/>
</dbReference>
<feature type="region of interest" description="Disordered" evidence="2">
    <location>
        <begin position="279"/>
        <end position="310"/>
    </location>
</feature>
<dbReference type="EMBL" id="CAJNOJ010000053">
    <property type="protein sequence ID" value="CAF0971818.1"/>
    <property type="molecule type" value="Genomic_DNA"/>
</dbReference>
<protein>
    <recommendedName>
        <fullName evidence="6">Coiled-coil domain-containing protein 151</fullName>
    </recommendedName>
</protein>
<feature type="compositionally biased region" description="Acidic residues" evidence="2">
    <location>
        <begin position="518"/>
        <end position="528"/>
    </location>
</feature>